<dbReference type="RefSeq" id="WP_004349693.1">
    <property type="nucleotide sequence ID" value="NZ_ADEG01000068.1"/>
</dbReference>
<name>D1W6L0_9BACT</name>
<comment type="function">
    <text evidence="3">Lytic transglycosylase with a strong preference for naked glycan strands that lack stem peptides.</text>
</comment>
<dbReference type="AlphaFoldDB" id="D1W6L0"/>
<reference evidence="7 8" key="1">
    <citation type="submission" date="2009-12" db="EMBL/GenBank/DDBJ databases">
        <title>Genome Sequence of Prevotella buccalis ATCC 35310.</title>
        <authorList>
            <person name="Durkin A.S."/>
            <person name="Madupu R."/>
            <person name="Torralba M."/>
            <person name="Methe B."/>
            <person name="Sutton G."/>
            <person name="Strausberg R.L."/>
            <person name="Nelson K.E."/>
        </authorList>
    </citation>
    <scope>NUCLEOTIDE SEQUENCE [LARGE SCALE GENOMIC DNA]</scope>
    <source>
        <strain evidence="7 8">ATCC 35310</strain>
    </source>
</reference>
<dbReference type="STRING" id="679190.HMPREF0650_1852"/>
<comment type="caution">
    <text evidence="7">The sequence shown here is derived from an EMBL/GenBank/DDBJ whole genome shotgun (WGS) entry which is preliminary data.</text>
</comment>
<feature type="domain" description="RlpA-like protein double-psi beta-barrel" evidence="6">
    <location>
        <begin position="25"/>
        <end position="113"/>
    </location>
</feature>
<feature type="region of interest" description="Disordered" evidence="5">
    <location>
        <begin position="161"/>
        <end position="194"/>
    </location>
</feature>
<evidence type="ECO:0000256" key="2">
    <source>
        <dbReference type="ARBA" id="ARBA00023316"/>
    </source>
</evidence>
<evidence type="ECO:0000256" key="3">
    <source>
        <dbReference type="HAMAP-Rule" id="MF_02071"/>
    </source>
</evidence>
<evidence type="ECO:0000313" key="8">
    <source>
        <dbReference type="Proteomes" id="UP000005283"/>
    </source>
</evidence>
<dbReference type="GO" id="GO:0000270">
    <property type="term" value="P:peptidoglycan metabolic process"/>
    <property type="evidence" value="ECO:0007669"/>
    <property type="project" value="UniProtKB-UniRule"/>
</dbReference>
<evidence type="ECO:0000313" key="7">
    <source>
        <dbReference type="EMBL" id="EFA91815.1"/>
    </source>
</evidence>
<dbReference type="InterPro" id="IPR012997">
    <property type="entry name" value="RplA"/>
</dbReference>
<dbReference type="InterPro" id="IPR034718">
    <property type="entry name" value="RlpA"/>
</dbReference>
<dbReference type="eggNOG" id="COG0797">
    <property type="taxonomic scope" value="Bacteria"/>
</dbReference>
<accession>D1W6L0</accession>
<dbReference type="EMBL" id="ADEG01000068">
    <property type="protein sequence ID" value="EFA91815.1"/>
    <property type="molecule type" value="Genomic_DNA"/>
</dbReference>
<dbReference type="SUPFAM" id="SSF50685">
    <property type="entry name" value="Barwin-like endoglucanases"/>
    <property type="match status" value="1"/>
</dbReference>
<dbReference type="Proteomes" id="UP000005283">
    <property type="component" value="Unassembled WGS sequence"/>
</dbReference>
<keyword evidence="8" id="KW-1185">Reference proteome</keyword>
<evidence type="ECO:0000256" key="1">
    <source>
        <dbReference type="ARBA" id="ARBA00023239"/>
    </source>
</evidence>
<proteinExistence type="inferred from homology"/>
<dbReference type="InterPro" id="IPR009009">
    <property type="entry name" value="RlpA-like_DPBB"/>
</dbReference>
<dbReference type="PANTHER" id="PTHR34183">
    <property type="entry name" value="ENDOLYTIC PEPTIDOGLYCAN TRANSGLYCOSYLASE RLPA"/>
    <property type="match status" value="1"/>
</dbReference>
<protein>
    <recommendedName>
        <fullName evidence="3">Probable endolytic peptidoglycan transglycosylase RlpA</fullName>
        <ecNumber evidence="3">4.2.2.-</ecNumber>
    </recommendedName>
</protein>
<evidence type="ECO:0000256" key="4">
    <source>
        <dbReference type="RuleBase" id="RU003495"/>
    </source>
</evidence>
<sequence length="194" mass="22015">MNFKKISILFLILLTGFTFLLAQKQKGKATYYSKKSTGTRTASGERLHHDSMTCAHRTYPFGTLLKVTNPSNKQEVIVKVTDRGPFTRGRIIDLSWGAAKELGILADGVAMVTVERIDSADIIKVPYRSKERRELPELDFGVSTEASSFIDAWAEQQKQNAHQTKEQLTKFKKDNALENKKKTLKPKEKQVKKR</sequence>
<evidence type="ECO:0000256" key="5">
    <source>
        <dbReference type="SAM" id="MobiDB-lite"/>
    </source>
</evidence>
<dbReference type="Gene3D" id="2.40.40.10">
    <property type="entry name" value="RlpA-like domain"/>
    <property type="match status" value="1"/>
</dbReference>
<feature type="compositionally biased region" description="Basic and acidic residues" evidence="5">
    <location>
        <begin position="163"/>
        <end position="194"/>
    </location>
</feature>
<dbReference type="GO" id="GO:0008932">
    <property type="term" value="F:lytic endotransglycosylase activity"/>
    <property type="evidence" value="ECO:0007669"/>
    <property type="project" value="UniProtKB-UniRule"/>
</dbReference>
<dbReference type="PANTHER" id="PTHR34183:SF8">
    <property type="entry name" value="ENDOLYTIC PEPTIDOGLYCAN TRANSGLYCOSYLASE RLPA-RELATED"/>
    <property type="match status" value="1"/>
</dbReference>
<comment type="similarity">
    <text evidence="3 4">Belongs to the RlpA family.</text>
</comment>
<keyword evidence="2 3" id="KW-0961">Cell wall biogenesis/degradation</keyword>
<dbReference type="GO" id="GO:0071555">
    <property type="term" value="P:cell wall organization"/>
    <property type="evidence" value="ECO:0007669"/>
    <property type="project" value="UniProtKB-KW"/>
</dbReference>
<keyword evidence="1 3" id="KW-0456">Lyase</keyword>
<dbReference type="Pfam" id="PF03330">
    <property type="entry name" value="DPBB_1"/>
    <property type="match status" value="1"/>
</dbReference>
<dbReference type="CDD" id="cd22268">
    <property type="entry name" value="DPBB_RlpA-like"/>
    <property type="match status" value="1"/>
</dbReference>
<dbReference type="EC" id="4.2.2.-" evidence="3"/>
<gene>
    <name evidence="3 7" type="primary">rlpA</name>
    <name evidence="7" type="ORF">HMPREF0650_1852</name>
</gene>
<dbReference type="HAMAP" id="MF_02071">
    <property type="entry name" value="RlpA"/>
    <property type="match status" value="1"/>
</dbReference>
<organism evidence="7 8">
    <name type="scientific">Hoylesella buccalis ATCC 35310</name>
    <dbReference type="NCBI Taxonomy" id="679190"/>
    <lineage>
        <taxon>Bacteria</taxon>
        <taxon>Pseudomonadati</taxon>
        <taxon>Bacteroidota</taxon>
        <taxon>Bacteroidia</taxon>
        <taxon>Bacteroidales</taxon>
        <taxon>Prevotellaceae</taxon>
        <taxon>Hoylesella</taxon>
    </lineage>
</organism>
<evidence type="ECO:0000259" key="6">
    <source>
        <dbReference type="Pfam" id="PF03330"/>
    </source>
</evidence>
<keyword evidence="7" id="KW-0449">Lipoprotein</keyword>
<dbReference type="NCBIfam" id="TIGR00413">
    <property type="entry name" value="rlpA"/>
    <property type="match status" value="1"/>
</dbReference>
<dbReference type="InterPro" id="IPR036908">
    <property type="entry name" value="RlpA-like_sf"/>
</dbReference>